<gene>
    <name evidence="1" type="ORF">CLV28_2916</name>
</gene>
<accession>A0A2M9CCQ0</accession>
<sequence>MSGVGPDGVAGEPDDLGDITIPDDLSSLGGADAAPDLAVVLTQIAEATPLAALCSAAQVVADAVPTKVGAFAVLAERADGAPQEAVAALSTLIRGVPFVLVEKRGEQLAARRWQDGLPEDELAPGLVLGGAPEAIEDVLIGHASVDELEGVVASSSISRLKAMRMLTSAARKARKK</sequence>
<reference evidence="1 2" key="1">
    <citation type="submission" date="2017-11" db="EMBL/GenBank/DDBJ databases">
        <title>Genomic Encyclopedia of Archaeal and Bacterial Type Strains, Phase II (KMG-II): From Individual Species to Whole Genera.</title>
        <authorList>
            <person name="Goeker M."/>
        </authorList>
    </citation>
    <scope>NUCLEOTIDE SEQUENCE [LARGE SCALE GENOMIC DNA]</scope>
    <source>
        <strain evidence="1 2">DSM 25478</strain>
    </source>
</reference>
<dbReference type="EMBL" id="PGFE01000006">
    <property type="protein sequence ID" value="PJJ69106.1"/>
    <property type="molecule type" value="Genomic_DNA"/>
</dbReference>
<proteinExistence type="predicted"/>
<organism evidence="1 2">
    <name type="scientific">Sediminihabitans luteus</name>
    <dbReference type="NCBI Taxonomy" id="1138585"/>
    <lineage>
        <taxon>Bacteria</taxon>
        <taxon>Bacillati</taxon>
        <taxon>Actinomycetota</taxon>
        <taxon>Actinomycetes</taxon>
        <taxon>Micrococcales</taxon>
        <taxon>Cellulomonadaceae</taxon>
        <taxon>Sediminihabitans</taxon>
    </lineage>
</organism>
<dbReference type="OrthoDB" id="5144343at2"/>
<dbReference type="RefSeq" id="WP_100424042.1">
    <property type="nucleotide sequence ID" value="NZ_BOOX01000008.1"/>
</dbReference>
<keyword evidence="2" id="KW-1185">Reference proteome</keyword>
<evidence type="ECO:0000313" key="2">
    <source>
        <dbReference type="Proteomes" id="UP000231693"/>
    </source>
</evidence>
<comment type="caution">
    <text evidence="1">The sequence shown here is derived from an EMBL/GenBank/DDBJ whole genome shotgun (WGS) entry which is preliminary data.</text>
</comment>
<dbReference type="AlphaFoldDB" id="A0A2M9CCQ0"/>
<dbReference type="Proteomes" id="UP000231693">
    <property type="component" value="Unassembled WGS sequence"/>
</dbReference>
<evidence type="ECO:0000313" key="1">
    <source>
        <dbReference type="EMBL" id="PJJ69106.1"/>
    </source>
</evidence>
<name>A0A2M9CCQ0_9CELL</name>
<protein>
    <submittedName>
        <fullName evidence="1">Uncharacterized protein</fullName>
    </submittedName>
</protein>